<evidence type="ECO:0000313" key="2">
    <source>
        <dbReference type="Proteomes" id="UP001412067"/>
    </source>
</evidence>
<sequence length="110" mass="12359">MKRGIRKPTVQIALSDHEQFIEKFLAHFDPLWCAIAHYSAGGKHKVLPMFHVLGHREENYLLEDAIENECALDDELKPGADLDAPSTRSLEVDVMSIGTQNGKFKGSVHF</sequence>
<dbReference type="Proteomes" id="UP001412067">
    <property type="component" value="Unassembled WGS sequence"/>
</dbReference>
<protein>
    <submittedName>
        <fullName evidence="1">Uncharacterized protein</fullName>
    </submittedName>
</protein>
<gene>
    <name evidence="1" type="ORF">KSP40_PGU017949</name>
</gene>
<accession>A0ABR2LZM9</accession>
<proteinExistence type="predicted"/>
<reference evidence="1 2" key="1">
    <citation type="journal article" date="2022" name="Nat. Plants">
        <title>Genomes of leafy and leafless Platanthera orchids illuminate the evolution of mycoheterotrophy.</title>
        <authorList>
            <person name="Li M.H."/>
            <person name="Liu K.W."/>
            <person name="Li Z."/>
            <person name="Lu H.C."/>
            <person name="Ye Q.L."/>
            <person name="Zhang D."/>
            <person name="Wang J.Y."/>
            <person name="Li Y.F."/>
            <person name="Zhong Z.M."/>
            <person name="Liu X."/>
            <person name="Yu X."/>
            <person name="Liu D.K."/>
            <person name="Tu X.D."/>
            <person name="Liu B."/>
            <person name="Hao Y."/>
            <person name="Liao X.Y."/>
            <person name="Jiang Y.T."/>
            <person name="Sun W.H."/>
            <person name="Chen J."/>
            <person name="Chen Y.Q."/>
            <person name="Ai Y."/>
            <person name="Zhai J.W."/>
            <person name="Wu S.S."/>
            <person name="Zhou Z."/>
            <person name="Hsiao Y.Y."/>
            <person name="Wu W.L."/>
            <person name="Chen Y.Y."/>
            <person name="Lin Y.F."/>
            <person name="Hsu J.L."/>
            <person name="Li C.Y."/>
            <person name="Wang Z.W."/>
            <person name="Zhao X."/>
            <person name="Zhong W.Y."/>
            <person name="Ma X.K."/>
            <person name="Ma L."/>
            <person name="Huang J."/>
            <person name="Chen G.Z."/>
            <person name="Huang M.Z."/>
            <person name="Huang L."/>
            <person name="Peng D.H."/>
            <person name="Luo Y.B."/>
            <person name="Zou S.Q."/>
            <person name="Chen S.P."/>
            <person name="Lan S."/>
            <person name="Tsai W.C."/>
            <person name="Van de Peer Y."/>
            <person name="Liu Z.J."/>
        </authorList>
    </citation>
    <scope>NUCLEOTIDE SEQUENCE [LARGE SCALE GENOMIC DNA]</scope>
    <source>
        <strain evidence="1">Lor288</strain>
    </source>
</reference>
<name>A0ABR2LZM9_9ASPA</name>
<keyword evidence="2" id="KW-1185">Reference proteome</keyword>
<evidence type="ECO:0000313" key="1">
    <source>
        <dbReference type="EMBL" id="KAK8955537.1"/>
    </source>
</evidence>
<comment type="caution">
    <text evidence="1">The sequence shown here is derived from an EMBL/GenBank/DDBJ whole genome shotgun (WGS) entry which is preliminary data.</text>
</comment>
<dbReference type="EMBL" id="JBBWWR010000013">
    <property type="protein sequence ID" value="KAK8955537.1"/>
    <property type="molecule type" value="Genomic_DNA"/>
</dbReference>
<organism evidence="1 2">
    <name type="scientific">Platanthera guangdongensis</name>
    <dbReference type="NCBI Taxonomy" id="2320717"/>
    <lineage>
        <taxon>Eukaryota</taxon>
        <taxon>Viridiplantae</taxon>
        <taxon>Streptophyta</taxon>
        <taxon>Embryophyta</taxon>
        <taxon>Tracheophyta</taxon>
        <taxon>Spermatophyta</taxon>
        <taxon>Magnoliopsida</taxon>
        <taxon>Liliopsida</taxon>
        <taxon>Asparagales</taxon>
        <taxon>Orchidaceae</taxon>
        <taxon>Orchidoideae</taxon>
        <taxon>Orchideae</taxon>
        <taxon>Orchidinae</taxon>
        <taxon>Platanthera</taxon>
    </lineage>
</organism>